<accession>R9QCM4</accession>
<sequence length="151" mass="17128">MKKVTLKQGILRGEKRITEIEVRKPLTKQLRGTNLTSLMQLSVDEWCIVLPRITTPKLDKADFATMSAADLLKLSGKALDLMSEDFDEADEEDSEEQGKGRDFSLIPQFVDDAIADIATVFHWTPNTFDEMTIVELGQWREKARLRNGVES</sequence>
<dbReference type="EMBL" id="JN255163">
    <property type="protein sequence ID" value="AFL46475.1"/>
    <property type="molecule type" value="Genomic_DNA"/>
</dbReference>
<dbReference type="InterPro" id="IPR019289">
    <property type="entry name" value="Phage_tail_E/E"/>
</dbReference>
<gene>
    <name evidence="1" type="ORF">1152AP_0027</name>
</gene>
<name>R9QCM4_9CAUD</name>
<organism evidence="1 2">
    <name type="scientific">Mannheimia phage vB_MhM_1152AP</name>
    <dbReference type="NCBI Taxonomy" id="1182515"/>
    <lineage>
        <taxon>Viruses</taxon>
        <taxon>Duplodnaviria</taxon>
        <taxon>Heunggongvirae</taxon>
        <taxon>Uroviricota</taxon>
        <taxon>Caudoviricetes</taxon>
        <taxon>Peduoviridae</taxon>
        <taxon>Baylorvirus</taxon>
        <taxon>Baylorvirus PHL101</taxon>
    </lineage>
</organism>
<dbReference type="Proteomes" id="UP000014673">
    <property type="component" value="Segment"/>
</dbReference>
<reference evidence="1 2" key="1">
    <citation type="journal article" date="2013" name="J. Appl. Microbiol.">
        <title>Investigation of Mannheimia haemolytica bacteriophages relative to host diversity.</title>
        <authorList>
            <person name="Hsu Y.H."/>
            <person name="Cook S.R."/>
            <person name="Alexander T.W."/>
            <person name="Klima C.L."/>
            <person name="Niu Y.D."/>
            <person name="Selinger L.B."/>
            <person name="McAllister T.A."/>
        </authorList>
    </citation>
    <scope>NUCLEOTIDE SEQUENCE [LARGE SCALE GENOMIC DNA]</scope>
</reference>
<dbReference type="InterPro" id="IPR009493">
    <property type="entry name" value="P2_GpE"/>
</dbReference>
<proteinExistence type="predicted"/>
<dbReference type="Pfam" id="PF06528">
    <property type="entry name" value="Phage_P2_GpE"/>
    <property type="match status" value="1"/>
</dbReference>
<evidence type="ECO:0000313" key="1">
    <source>
        <dbReference type="EMBL" id="AFL46475.1"/>
    </source>
</evidence>
<protein>
    <submittedName>
        <fullName evidence="1">Phage tail protein E</fullName>
    </submittedName>
</protein>
<dbReference type="Pfam" id="PF10109">
    <property type="entry name" value="Phage_TAC_7"/>
    <property type="match status" value="1"/>
</dbReference>
<evidence type="ECO:0000313" key="2">
    <source>
        <dbReference type="Proteomes" id="UP000014673"/>
    </source>
</evidence>